<dbReference type="Proteomes" id="UP000507222">
    <property type="component" value="Unassembled WGS sequence"/>
</dbReference>
<evidence type="ECO:0000313" key="1">
    <source>
        <dbReference type="EMBL" id="CAB4277379.1"/>
    </source>
</evidence>
<accession>A0A6J5ULK0</accession>
<name>A0A6J5ULK0_PRUAR</name>
<sequence>MRNLASLQSEELIQRLKPHVDFHAGGFADAREEEVDGVKEEAHDADDEEDVVPEGHTFESWFEDLAPP</sequence>
<proteinExistence type="predicted"/>
<dbReference type="AlphaFoldDB" id="A0A6J5ULK0"/>
<organism evidence="1 2">
    <name type="scientific">Prunus armeniaca</name>
    <name type="common">Apricot</name>
    <name type="synonym">Armeniaca vulgaris</name>
    <dbReference type="NCBI Taxonomy" id="36596"/>
    <lineage>
        <taxon>Eukaryota</taxon>
        <taxon>Viridiplantae</taxon>
        <taxon>Streptophyta</taxon>
        <taxon>Embryophyta</taxon>
        <taxon>Tracheophyta</taxon>
        <taxon>Spermatophyta</taxon>
        <taxon>Magnoliopsida</taxon>
        <taxon>eudicotyledons</taxon>
        <taxon>Gunneridae</taxon>
        <taxon>Pentapetalae</taxon>
        <taxon>rosids</taxon>
        <taxon>fabids</taxon>
        <taxon>Rosales</taxon>
        <taxon>Rosaceae</taxon>
        <taxon>Amygdaloideae</taxon>
        <taxon>Amygdaleae</taxon>
        <taxon>Prunus</taxon>
    </lineage>
</organism>
<evidence type="ECO:0000313" key="2">
    <source>
        <dbReference type="Proteomes" id="UP000507222"/>
    </source>
</evidence>
<reference evidence="1 2" key="1">
    <citation type="submission" date="2020-05" db="EMBL/GenBank/DDBJ databases">
        <authorList>
            <person name="Campoy J."/>
            <person name="Schneeberger K."/>
            <person name="Spophaly S."/>
        </authorList>
    </citation>
    <scope>NUCLEOTIDE SEQUENCE [LARGE SCALE GENOMIC DNA]</scope>
    <source>
        <strain evidence="1">PruArmRojPasFocal</strain>
    </source>
</reference>
<protein>
    <submittedName>
        <fullName evidence="1">Uncharacterized protein</fullName>
    </submittedName>
</protein>
<gene>
    <name evidence="1" type="ORF">CURHAP_LOCUS27045</name>
</gene>
<dbReference type="EMBL" id="CAEKDK010000004">
    <property type="protein sequence ID" value="CAB4277379.1"/>
    <property type="molecule type" value="Genomic_DNA"/>
</dbReference>